<name>G7YW73_CLOSI</name>
<evidence type="ECO:0000313" key="3">
    <source>
        <dbReference type="Proteomes" id="UP000008909"/>
    </source>
</evidence>
<dbReference type="Gene3D" id="2.40.70.10">
    <property type="entry name" value="Acid Proteases"/>
    <property type="match status" value="1"/>
</dbReference>
<proteinExistence type="predicted"/>
<dbReference type="InterPro" id="IPR021109">
    <property type="entry name" value="Peptidase_aspartic_dom_sf"/>
</dbReference>
<reference evidence="2" key="1">
    <citation type="journal article" date="2011" name="Genome Biol.">
        <title>The draft genome of the carcinogenic human liver fluke Clonorchis sinensis.</title>
        <authorList>
            <person name="Wang X."/>
            <person name="Chen W."/>
            <person name="Huang Y."/>
            <person name="Sun J."/>
            <person name="Men J."/>
            <person name="Liu H."/>
            <person name="Luo F."/>
            <person name="Guo L."/>
            <person name="Lv X."/>
            <person name="Deng C."/>
            <person name="Zhou C."/>
            <person name="Fan Y."/>
            <person name="Li X."/>
            <person name="Huang L."/>
            <person name="Hu Y."/>
            <person name="Liang C."/>
            <person name="Hu X."/>
            <person name="Xu J."/>
            <person name="Yu X."/>
        </authorList>
    </citation>
    <scope>NUCLEOTIDE SEQUENCE [LARGE SCALE GENOMIC DNA]</scope>
    <source>
        <strain evidence="2">Henan</strain>
    </source>
</reference>
<organism evidence="2 3">
    <name type="scientific">Clonorchis sinensis</name>
    <name type="common">Chinese liver fluke</name>
    <dbReference type="NCBI Taxonomy" id="79923"/>
    <lineage>
        <taxon>Eukaryota</taxon>
        <taxon>Metazoa</taxon>
        <taxon>Spiralia</taxon>
        <taxon>Lophotrochozoa</taxon>
        <taxon>Platyhelminthes</taxon>
        <taxon>Trematoda</taxon>
        <taxon>Digenea</taxon>
        <taxon>Opisthorchiida</taxon>
        <taxon>Opisthorchiata</taxon>
        <taxon>Opisthorchiidae</taxon>
        <taxon>Clonorchis</taxon>
    </lineage>
</organism>
<protein>
    <recommendedName>
        <fullName evidence="1">Peptidase A1 domain-containing protein</fullName>
    </recommendedName>
</protein>
<dbReference type="SUPFAM" id="SSF50630">
    <property type="entry name" value="Acid proteases"/>
    <property type="match status" value="1"/>
</dbReference>
<feature type="non-terminal residue" evidence="2">
    <location>
        <position position="1"/>
    </location>
</feature>
<accession>G7YW73</accession>
<dbReference type="EMBL" id="DF144591">
    <property type="protein sequence ID" value="GAA57203.1"/>
    <property type="molecule type" value="Genomic_DNA"/>
</dbReference>
<gene>
    <name evidence="2" type="ORF">CLF_112325</name>
</gene>
<feature type="domain" description="Peptidase A1" evidence="1">
    <location>
        <begin position="66"/>
        <end position="158"/>
    </location>
</feature>
<dbReference type="Proteomes" id="UP000008909">
    <property type="component" value="Unassembled WGS sequence"/>
</dbReference>
<dbReference type="AlphaFoldDB" id="G7YW73"/>
<evidence type="ECO:0000313" key="2">
    <source>
        <dbReference type="EMBL" id="GAA57203.1"/>
    </source>
</evidence>
<reference key="2">
    <citation type="submission" date="2011-10" db="EMBL/GenBank/DDBJ databases">
        <title>The genome and transcriptome sequence of Clonorchis sinensis provide insights into the carcinogenic liver fluke.</title>
        <authorList>
            <person name="Wang X."/>
            <person name="Huang Y."/>
            <person name="Chen W."/>
            <person name="Liu H."/>
            <person name="Guo L."/>
            <person name="Chen Y."/>
            <person name="Luo F."/>
            <person name="Zhou W."/>
            <person name="Sun J."/>
            <person name="Mao Q."/>
            <person name="Liang P."/>
            <person name="Zhou C."/>
            <person name="Tian Y."/>
            <person name="Men J."/>
            <person name="Lv X."/>
            <person name="Huang L."/>
            <person name="Zhou J."/>
            <person name="Hu Y."/>
            <person name="Li R."/>
            <person name="Zhang F."/>
            <person name="Lei H."/>
            <person name="Li X."/>
            <person name="Hu X."/>
            <person name="Liang C."/>
            <person name="Xu J."/>
            <person name="Wu Z."/>
            <person name="Yu X."/>
        </authorList>
    </citation>
    <scope>NUCLEOTIDE SEQUENCE</scope>
    <source>
        <strain>Henan</strain>
    </source>
</reference>
<sequence>EFLACGLANGSHGNEKPIWCKLEKSRKTTINERFAGVGQLRGFFEDIKSNADPVRFAFFAILGGLDGTVVFGEYSKNHIPQEVYYVPLFQRSPNPISWIIRIASITYADGTPLIKNILTVLDTGTSVSYFPKAFVDRLFSGIWGERTANGDIECTRSGENVSYKVETLSTDAWISFELPWWYECGDVLTDPVLVSGDVRFCPVYEVWLARDERQASLVRLLNDNGFVFLRLFPCVPVLAEETDNKSDEILVAFTQRFSTPLDRSGEVGLIQIALRPLHKKRSYLENLPPTAKGGQNDALCIIRCILLPSTFELSSDLQSERTATRLAGTAVFQNKEIPGAYKQETLLFSRCCSFLSNAVHAECGGEKTDISRRQKNRKRLRLWALVGNSDIPSRAIRVVIHVWSVGSFQGHSPTAETVSRVLANRICKKSEVGTIDAELTDISRSLVENGFTETLFVIAARCRSFWTPFDYSVGDVRLLSATRRISSESKLRFWVFETDNHFTVCTLSLMYCCLHKRAFMAFTRRLVNERRSSLVPPLSTFVTRSLVSYLEKLQIRNRLLHNEPAKKPRRPYGTRNLGVPQSVSIKTMEYLITATLTTPRSYALGDFRLCILLGRVRFSDTGVPVAERELVVND</sequence>
<keyword evidence="3" id="KW-1185">Reference proteome</keyword>
<evidence type="ECO:0000259" key="1">
    <source>
        <dbReference type="Pfam" id="PF00026"/>
    </source>
</evidence>
<dbReference type="Pfam" id="PF00026">
    <property type="entry name" value="Asp"/>
    <property type="match status" value="1"/>
</dbReference>
<dbReference type="InterPro" id="IPR033121">
    <property type="entry name" value="PEPTIDASE_A1"/>
</dbReference>